<dbReference type="Proteomes" id="UP000002009">
    <property type="component" value="Chromosome 10"/>
</dbReference>
<evidence type="ECO:0000313" key="3">
    <source>
        <dbReference type="EMBL" id="ACO69661.1"/>
    </source>
</evidence>
<feature type="chain" id="PRO_5002907455" evidence="2">
    <location>
        <begin position="23"/>
        <end position="335"/>
    </location>
</feature>
<feature type="compositionally biased region" description="Basic residues" evidence="1">
    <location>
        <begin position="298"/>
        <end position="307"/>
    </location>
</feature>
<evidence type="ECO:0000313" key="4">
    <source>
        <dbReference type="Proteomes" id="UP000002009"/>
    </source>
</evidence>
<reference evidence="3 4" key="1">
    <citation type="journal article" date="2009" name="Science">
        <title>Green evolution and dynamic adaptations revealed by genomes of the marine picoeukaryotes Micromonas.</title>
        <authorList>
            <person name="Worden A.Z."/>
            <person name="Lee J.H."/>
            <person name="Mock T."/>
            <person name="Rouze P."/>
            <person name="Simmons M.P."/>
            <person name="Aerts A.L."/>
            <person name="Allen A.E."/>
            <person name="Cuvelier M.L."/>
            <person name="Derelle E."/>
            <person name="Everett M.V."/>
            <person name="Foulon E."/>
            <person name="Grimwood J."/>
            <person name="Gundlach H."/>
            <person name="Henrissat B."/>
            <person name="Napoli C."/>
            <person name="McDonald S.M."/>
            <person name="Parker M.S."/>
            <person name="Rombauts S."/>
            <person name="Salamov A."/>
            <person name="Von Dassow P."/>
            <person name="Badger J.H."/>
            <person name="Coutinho P.M."/>
            <person name="Demir E."/>
            <person name="Dubchak I."/>
            <person name="Gentemann C."/>
            <person name="Eikrem W."/>
            <person name="Gready J.E."/>
            <person name="John U."/>
            <person name="Lanier W."/>
            <person name="Lindquist E.A."/>
            <person name="Lucas S."/>
            <person name="Mayer K.F."/>
            <person name="Moreau H."/>
            <person name="Not F."/>
            <person name="Otillar R."/>
            <person name="Panaud O."/>
            <person name="Pangilinan J."/>
            <person name="Paulsen I."/>
            <person name="Piegu B."/>
            <person name="Poliakov A."/>
            <person name="Robbens S."/>
            <person name="Schmutz J."/>
            <person name="Toulza E."/>
            <person name="Wyss T."/>
            <person name="Zelensky A."/>
            <person name="Zhou K."/>
            <person name="Armbrust E.V."/>
            <person name="Bhattacharya D."/>
            <person name="Goodenough U.W."/>
            <person name="Van de Peer Y."/>
            <person name="Grigoriev I.V."/>
        </authorList>
    </citation>
    <scope>NUCLEOTIDE SEQUENCE [LARGE SCALE GENOMIC DNA]</scope>
    <source>
        <strain evidence="4">RCC299 / NOUM17</strain>
    </source>
</reference>
<feature type="compositionally biased region" description="Basic residues" evidence="1">
    <location>
        <begin position="270"/>
        <end position="280"/>
    </location>
</feature>
<name>C1FI49_MICCC</name>
<dbReference type="EMBL" id="CP001576">
    <property type="protein sequence ID" value="ACO69661.1"/>
    <property type="molecule type" value="Genomic_DNA"/>
</dbReference>
<dbReference type="InParanoid" id="C1FI49"/>
<feature type="signal peptide" evidence="2">
    <location>
        <begin position="1"/>
        <end position="22"/>
    </location>
</feature>
<evidence type="ECO:0000256" key="2">
    <source>
        <dbReference type="SAM" id="SignalP"/>
    </source>
</evidence>
<dbReference type="KEGG" id="mis:MICPUN_102577"/>
<accession>C1FI49</accession>
<dbReference type="AlphaFoldDB" id="C1FI49"/>
<feature type="region of interest" description="Disordered" evidence="1">
    <location>
        <begin position="270"/>
        <end position="289"/>
    </location>
</feature>
<evidence type="ECO:0000256" key="1">
    <source>
        <dbReference type="SAM" id="MobiDB-lite"/>
    </source>
</evidence>
<protein>
    <submittedName>
        <fullName evidence="3">Uncharacterized protein</fullName>
    </submittedName>
</protein>
<gene>
    <name evidence="3" type="ORF">MICPUN_102577</name>
</gene>
<dbReference type="GeneID" id="8246951"/>
<feature type="region of interest" description="Disordered" evidence="1">
    <location>
        <begin position="209"/>
        <end position="254"/>
    </location>
</feature>
<dbReference type="RefSeq" id="XP_002508403.1">
    <property type="nucleotide sequence ID" value="XM_002508357.1"/>
</dbReference>
<sequence>MRARTSALLLVALAALASTARAADATPAADASAQRRRLQTIGHHNTHISSGTGTHVGDMVHRLRDAHEDNVQKIEDAARAAQASVQAAHDANMKEIADTTAKLTNAHDETRDRTLALMNSAEERFSAAMTAAIAALANAAEAWRDHLRESSARYKARVEAFQDKQVERVGKLAGVAAGVNAYGKQKVDEAYDAHRQRVADMVSEIGDHLGDTADKLTGGKGVSGRRLLEDHDDDDDEEMDRRDRDWPNFRMNQDGPFERVRKGWSEFGKHRRDRWKKHHQPVSSGTGTLVGDAIHNARNKNRHRHHQPVSSGTGTFIGDAIHNARKNARSKEDDE</sequence>
<keyword evidence="2" id="KW-0732">Signal</keyword>
<dbReference type="SUPFAM" id="SSF58113">
    <property type="entry name" value="Apolipoprotein A-I"/>
    <property type="match status" value="1"/>
</dbReference>
<feature type="region of interest" description="Disordered" evidence="1">
    <location>
        <begin position="298"/>
        <end position="335"/>
    </location>
</feature>
<proteinExistence type="predicted"/>
<organism evidence="3 4">
    <name type="scientific">Micromonas commoda (strain RCC299 / NOUM17 / CCMP2709)</name>
    <name type="common">Picoplanktonic green alga</name>
    <dbReference type="NCBI Taxonomy" id="296587"/>
    <lineage>
        <taxon>Eukaryota</taxon>
        <taxon>Viridiplantae</taxon>
        <taxon>Chlorophyta</taxon>
        <taxon>Mamiellophyceae</taxon>
        <taxon>Mamiellales</taxon>
        <taxon>Mamiellaceae</taxon>
        <taxon>Micromonas</taxon>
    </lineage>
</organism>
<keyword evidence="4" id="KW-1185">Reference proteome</keyword>